<keyword evidence="1" id="KW-0547">Nucleotide-binding</keyword>
<dbReference type="STRING" id="224129.A0A1W4WQC9"/>
<dbReference type="AlphaFoldDB" id="A0A1W4WQC9"/>
<dbReference type="FunCoup" id="A0A1W4WQC9">
    <property type="interactions" value="971"/>
</dbReference>
<evidence type="ECO:0000256" key="2">
    <source>
        <dbReference type="ARBA" id="ARBA00022840"/>
    </source>
</evidence>
<dbReference type="GeneID" id="108737659"/>
<organism evidence="5 6">
    <name type="scientific">Agrilus planipennis</name>
    <name type="common">Emerald ash borer</name>
    <name type="synonym">Agrilus marcopoli</name>
    <dbReference type="NCBI Taxonomy" id="224129"/>
    <lineage>
        <taxon>Eukaryota</taxon>
        <taxon>Metazoa</taxon>
        <taxon>Ecdysozoa</taxon>
        <taxon>Arthropoda</taxon>
        <taxon>Hexapoda</taxon>
        <taxon>Insecta</taxon>
        <taxon>Pterygota</taxon>
        <taxon>Neoptera</taxon>
        <taxon>Endopterygota</taxon>
        <taxon>Coleoptera</taxon>
        <taxon>Polyphaga</taxon>
        <taxon>Elateriformia</taxon>
        <taxon>Buprestoidea</taxon>
        <taxon>Buprestidae</taxon>
        <taxon>Agrilinae</taxon>
        <taxon>Agrilus</taxon>
    </lineage>
</organism>
<reference evidence="6" key="1">
    <citation type="submission" date="2025-08" db="UniProtKB">
        <authorList>
            <consortium name="RefSeq"/>
        </authorList>
    </citation>
    <scope>IDENTIFICATION</scope>
    <source>
        <tissue evidence="6">Entire body</tissue>
    </source>
</reference>
<proteinExistence type="inferred from homology"/>
<name>A0A1W4WQC9_AGRPL</name>
<evidence type="ECO:0000256" key="3">
    <source>
        <dbReference type="ARBA" id="ARBA00025768"/>
    </source>
</evidence>
<dbReference type="InterPro" id="IPR013641">
    <property type="entry name" value="KTI12/PSTK"/>
</dbReference>
<dbReference type="Gene3D" id="3.40.50.300">
    <property type="entry name" value="P-loop containing nucleotide triphosphate hydrolases"/>
    <property type="match status" value="1"/>
</dbReference>
<dbReference type="FunFam" id="3.40.50.300:FF:000827">
    <property type="entry name" value="KTI12 chromatin-associated homolog"/>
    <property type="match status" value="1"/>
</dbReference>
<dbReference type="Proteomes" id="UP000192223">
    <property type="component" value="Unplaced"/>
</dbReference>
<dbReference type="InterPro" id="IPR027417">
    <property type="entry name" value="P-loop_NTPase"/>
</dbReference>
<dbReference type="GO" id="GO:0005524">
    <property type="term" value="F:ATP binding"/>
    <property type="evidence" value="ECO:0007669"/>
    <property type="project" value="UniProtKB-KW"/>
</dbReference>
<dbReference type="SUPFAM" id="SSF52540">
    <property type="entry name" value="P-loop containing nucleoside triphosphate hydrolases"/>
    <property type="match status" value="1"/>
</dbReference>
<dbReference type="KEGG" id="apln:108737659"/>
<evidence type="ECO:0000256" key="4">
    <source>
        <dbReference type="ARBA" id="ARBA00026170"/>
    </source>
</evidence>
<dbReference type="GO" id="GO:0006400">
    <property type="term" value="P:tRNA modification"/>
    <property type="evidence" value="ECO:0007669"/>
    <property type="project" value="UniProtKB-ARBA"/>
</dbReference>
<keyword evidence="2" id="KW-0067">ATP-binding</keyword>
<evidence type="ECO:0000256" key="1">
    <source>
        <dbReference type="ARBA" id="ARBA00022741"/>
    </source>
</evidence>
<accession>A0A1W4WQC9</accession>
<evidence type="ECO:0000313" key="6">
    <source>
        <dbReference type="RefSeq" id="XP_018326124.1"/>
    </source>
</evidence>
<dbReference type="GO" id="GO:0006357">
    <property type="term" value="P:regulation of transcription by RNA polymerase II"/>
    <property type="evidence" value="ECO:0007669"/>
    <property type="project" value="UniProtKB-ARBA"/>
</dbReference>
<gene>
    <name evidence="6" type="primary">LOC108737659</name>
</gene>
<dbReference type="PANTHER" id="PTHR12435">
    <property type="match status" value="1"/>
</dbReference>
<dbReference type="RefSeq" id="XP_018326124.1">
    <property type="nucleotide sequence ID" value="XM_018470622.2"/>
</dbReference>
<keyword evidence="5" id="KW-1185">Reference proteome</keyword>
<dbReference type="OrthoDB" id="9972657at2759"/>
<dbReference type="Pfam" id="PF08433">
    <property type="entry name" value="KTI12"/>
    <property type="match status" value="1"/>
</dbReference>
<protein>
    <recommendedName>
        <fullName evidence="4">Protein KTI12 homolog</fullName>
    </recommendedName>
</protein>
<evidence type="ECO:0000313" key="5">
    <source>
        <dbReference type="Proteomes" id="UP000192223"/>
    </source>
</evidence>
<dbReference type="InParanoid" id="A0A1W4WQC9"/>
<sequence length="276" mass="31994">MPLIILTGIPCSGKTTRAEELRKYFEEQGRDVIIISEQNEIAKAGFEKNNVYSEAAKEKHIRGCLKSEVVRLLSLRKLVILDALNYIKGFRYELYCASKANKCTQCTIHTEINREEARKRNKDRAEGEKHNDDVLEALIMRYEDPEAKNRWDQPYFLVFPEQNLDFEAISSCLFENKPPPPNQSTQNPPLSSTNFLYELDKITKDITDIIMQRKNMGIEGEIIIPGYKDLSIDISNVNLTKLMLLRRQYITYCKSHTPEISQIPNLFLHYLKTSLK</sequence>
<comment type="similarity">
    <text evidence="3">Belongs to the KTI12 family.</text>
</comment>